<gene>
    <name evidence="7" type="ORF">BJ322DRAFT_1010275</name>
</gene>
<reference evidence="7" key="2">
    <citation type="submission" date="2020-11" db="EMBL/GenBank/DDBJ databases">
        <authorList>
            <consortium name="DOE Joint Genome Institute"/>
            <person name="Kuo A."/>
            <person name="Miyauchi S."/>
            <person name="Kiss E."/>
            <person name="Drula E."/>
            <person name="Kohler A."/>
            <person name="Sanchez-Garcia M."/>
            <person name="Andreopoulos B."/>
            <person name="Barry K.W."/>
            <person name="Bonito G."/>
            <person name="Buee M."/>
            <person name="Carver A."/>
            <person name="Chen C."/>
            <person name="Cichocki N."/>
            <person name="Clum A."/>
            <person name="Culley D."/>
            <person name="Crous P.W."/>
            <person name="Fauchery L."/>
            <person name="Girlanda M."/>
            <person name="Hayes R."/>
            <person name="Keri Z."/>
            <person name="Labutti K."/>
            <person name="Lipzen A."/>
            <person name="Lombard V."/>
            <person name="Magnuson J."/>
            <person name="Maillard F."/>
            <person name="Morin E."/>
            <person name="Murat C."/>
            <person name="Nolan M."/>
            <person name="Ohm R."/>
            <person name="Pangilinan J."/>
            <person name="Pereira M."/>
            <person name="Perotto S."/>
            <person name="Peter M."/>
            <person name="Riley R."/>
            <person name="Sitrit Y."/>
            <person name="Stielow B."/>
            <person name="Szollosi G."/>
            <person name="Zifcakova L."/>
            <person name="Stursova M."/>
            <person name="Spatafora J.W."/>
            <person name="Tedersoo L."/>
            <person name="Vaario L.-M."/>
            <person name="Yamada A."/>
            <person name="Yan M."/>
            <person name="Wang P."/>
            <person name="Xu J."/>
            <person name="Bruns T."/>
            <person name="Baldrian P."/>
            <person name="Vilgalys R."/>
            <person name="Henrissat B."/>
            <person name="Grigoriev I.V."/>
            <person name="Hibbett D."/>
            <person name="Nagy L.G."/>
            <person name="Martin F.M."/>
        </authorList>
    </citation>
    <scope>NUCLEOTIDE SEQUENCE</scope>
    <source>
        <strain evidence="7">UH-Tt-Lm1</strain>
    </source>
</reference>
<feature type="compositionally biased region" description="Pro residues" evidence="5">
    <location>
        <begin position="12"/>
        <end position="23"/>
    </location>
</feature>
<sequence length="353" mass="38638">MATNSKEDDEVPPPQRPPSPPPHTTYAARAIHTPNFSAFRPRDFKIPSPHIMSHVAWSCDGRKLAAVGIDKIVRVWQPEKSMEIRVASIFSGAHADDVDHVSWNPTHPELFVSSSQKDRKIVFWDARQSRSTQQLSLKLTPTQTGYAPDGKTIFYVSAGHSLYFLELGRNPGEAKDTWRTAEEGRTVVASSALFNHAGDGIVASFHSEHTLRVFDYPALTIQENPAAHVGGCIAIAQDPRGRYIASGGHDSIVNLFDVSEWICTRTITCCDHAINALSFSHDGEYLAISNTSTYIDICAVETGVPIHRVSTSGPVSTVTWHPSKHLIAFCGQMKVREGTQTPPSALVSLFGAT</sequence>
<evidence type="ECO:0000313" key="7">
    <source>
        <dbReference type="EMBL" id="KAF9782166.1"/>
    </source>
</evidence>
<dbReference type="EMBL" id="WIUZ02000012">
    <property type="protein sequence ID" value="KAF9782166.1"/>
    <property type="molecule type" value="Genomic_DNA"/>
</dbReference>
<dbReference type="PROSITE" id="PS00678">
    <property type="entry name" value="WD_REPEATS_1"/>
    <property type="match status" value="1"/>
</dbReference>
<evidence type="ECO:0000259" key="6">
    <source>
        <dbReference type="Pfam" id="PF12894"/>
    </source>
</evidence>
<evidence type="ECO:0000313" key="8">
    <source>
        <dbReference type="Proteomes" id="UP000736335"/>
    </source>
</evidence>
<dbReference type="PROSITE" id="PS50082">
    <property type="entry name" value="WD_REPEATS_2"/>
    <property type="match status" value="1"/>
</dbReference>
<accession>A0A9P6HAJ9</accession>
<feature type="region of interest" description="Disordered" evidence="5">
    <location>
        <begin position="1"/>
        <end position="23"/>
    </location>
</feature>
<evidence type="ECO:0000256" key="3">
    <source>
        <dbReference type="ARBA" id="ARBA00046343"/>
    </source>
</evidence>
<dbReference type="Gene3D" id="2.130.10.10">
    <property type="entry name" value="YVTN repeat-like/Quinoprotein amine dehydrogenase"/>
    <property type="match status" value="2"/>
</dbReference>
<dbReference type="InterPro" id="IPR024977">
    <property type="entry name" value="Apc4-like_WD40_dom"/>
</dbReference>
<evidence type="ECO:0000256" key="4">
    <source>
        <dbReference type="PROSITE-ProRule" id="PRU00221"/>
    </source>
</evidence>
<dbReference type="AlphaFoldDB" id="A0A9P6HAJ9"/>
<keyword evidence="2" id="KW-0677">Repeat</keyword>
<keyword evidence="1 4" id="KW-0853">WD repeat</keyword>
<dbReference type="Pfam" id="PF00400">
    <property type="entry name" value="WD40"/>
    <property type="match status" value="3"/>
</dbReference>
<feature type="domain" description="Anaphase-promoting complex subunit 4-like WD40" evidence="6">
    <location>
        <begin position="271"/>
        <end position="321"/>
    </location>
</feature>
<dbReference type="Pfam" id="PF12894">
    <property type="entry name" value="ANAPC4_WD40"/>
    <property type="match status" value="1"/>
</dbReference>
<protein>
    <submittedName>
        <fullName evidence="7">WD40-repeat-containing domain protein</fullName>
    </submittedName>
</protein>
<dbReference type="PANTHER" id="PTHR22839:SF0">
    <property type="entry name" value="THO COMPLEX SUBUNIT 3"/>
    <property type="match status" value="1"/>
</dbReference>
<dbReference type="SMART" id="SM00320">
    <property type="entry name" value="WD40"/>
    <property type="match status" value="5"/>
</dbReference>
<dbReference type="GO" id="GO:0000445">
    <property type="term" value="C:THO complex part of transcription export complex"/>
    <property type="evidence" value="ECO:0007669"/>
    <property type="project" value="TreeGrafter"/>
</dbReference>
<dbReference type="Proteomes" id="UP000736335">
    <property type="component" value="Unassembled WGS sequence"/>
</dbReference>
<feature type="repeat" description="WD" evidence="4">
    <location>
        <begin position="91"/>
        <end position="134"/>
    </location>
</feature>
<evidence type="ECO:0000256" key="1">
    <source>
        <dbReference type="ARBA" id="ARBA00022574"/>
    </source>
</evidence>
<dbReference type="OrthoDB" id="340259at2759"/>
<keyword evidence="8" id="KW-1185">Reference proteome</keyword>
<organism evidence="7 8">
    <name type="scientific">Thelephora terrestris</name>
    <dbReference type="NCBI Taxonomy" id="56493"/>
    <lineage>
        <taxon>Eukaryota</taxon>
        <taxon>Fungi</taxon>
        <taxon>Dikarya</taxon>
        <taxon>Basidiomycota</taxon>
        <taxon>Agaricomycotina</taxon>
        <taxon>Agaricomycetes</taxon>
        <taxon>Thelephorales</taxon>
        <taxon>Thelephoraceae</taxon>
        <taxon>Thelephora</taxon>
    </lineage>
</organism>
<evidence type="ECO:0000256" key="2">
    <source>
        <dbReference type="ARBA" id="ARBA00022737"/>
    </source>
</evidence>
<name>A0A9P6HAJ9_9AGAM</name>
<dbReference type="InterPro" id="IPR001680">
    <property type="entry name" value="WD40_rpt"/>
</dbReference>
<dbReference type="SUPFAM" id="SSF50978">
    <property type="entry name" value="WD40 repeat-like"/>
    <property type="match status" value="1"/>
</dbReference>
<dbReference type="PANTHER" id="PTHR22839">
    <property type="entry name" value="THO COMPLEX SUBUNIT 3 THO3"/>
    <property type="match status" value="1"/>
</dbReference>
<evidence type="ECO:0000256" key="5">
    <source>
        <dbReference type="SAM" id="MobiDB-lite"/>
    </source>
</evidence>
<dbReference type="GO" id="GO:0006406">
    <property type="term" value="P:mRNA export from nucleus"/>
    <property type="evidence" value="ECO:0007669"/>
    <property type="project" value="InterPro"/>
</dbReference>
<comment type="similarity">
    <text evidence="3">Belongs to the THOC3 family.</text>
</comment>
<proteinExistence type="inferred from homology"/>
<dbReference type="InterPro" id="IPR036322">
    <property type="entry name" value="WD40_repeat_dom_sf"/>
</dbReference>
<dbReference type="InterPro" id="IPR019775">
    <property type="entry name" value="WD40_repeat_CS"/>
</dbReference>
<comment type="caution">
    <text evidence="7">The sequence shown here is derived from an EMBL/GenBank/DDBJ whole genome shotgun (WGS) entry which is preliminary data.</text>
</comment>
<reference evidence="7" key="1">
    <citation type="journal article" date="2020" name="Nat. Commun.">
        <title>Large-scale genome sequencing of mycorrhizal fungi provides insights into the early evolution of symbiotic traits.</title>
        <authorList>
            <person name="Miyauchi S."/>
            <person name="Kiss E."/>
            <person name="Kuo A."/>
            <person name="Drula E."/>
            <person name="Kohler A."/>
            <person name="Sanchez-Garcia M."/>
            <person name="Morin E."/>
            <person name="Andreopoulos B."/>
            <person name="Barry K.W."/>
            <person name="Bonito G."/>
            <person name="Buee M."/>
            <person name="Carver A."/>
            <person name="Chen C."/>
            <person name="Cichocki N."/>
            <person name="Clum A."/>
            <person name="Culley D."/>
            <person name="Crous P.W."/>
            <person name="Fauchery L."/>
            <person name="Girlanda M."/>
            <person name="Hayes R.D."/>
            <person name="Keri Z."/>
            <person name="LaButti K."/>
            <person name="Lipzen A."/>
            <person name="Lombard V."/>
            <person name="Magnuson J."/>
            <person name="Maillard F."/>
            <person name="Murat C."/>
            <person name="Nolan M."/>
            <person name="Ohm R.A."/>
            <person name="Pangilinan J."/>
            <person name="Pereira M.F."/>
            <person name="Perotto S."/>
            <person name="Peter M."/>
            <person name="Pfister S."/>
            <person name="Riley R."/>
            <person name="Sitrit Y."/>
            <person name="Stielow J.B."/>
            <person name="Szollosi G."/>
            <person name="Zifcakova L."/>
            <person name="Stursova M."/>
            <person name="Spatafora J.W."/>
            <person name="Tedersoo L."/>
            <person name="Vaario L.M."/>
            <person name="Yamada A."/>
            <person name="Yan M."/>
            <person name="Wang P."/>
            <person name="Xu J."/>
            <person name="Bruns T."/>
            <person name="Baldrian P."/>
            <person name="Vilgalys R."/>
            <person name="Dunand C."/>
            <person name="Henrissat B."/>
            <person name="Grigoriev I.V."/>
            <person name="Hibbett D."/>
            <person name="Nagy L.G."/>
            <person name="Martin F.M."/>
        </authorList>
    </citation>
    <scope>NUCLEOTIDE SEQUENCE</scope>
    <source>
        <strain evidence="7">UH-Tt-Lm1</strain>
    </source>
</reference>
<dbReference type="InterPro" id="IPR015943">
    <property type="entry name" value="WD40/YVTN_repeat-like_dom_sf"/>
</dbReference>
<dbReference type="InterPro" id="IPR040132">
    <property type="entry name" value="Tex1/THOC3"/>
</dbReference>